<evidence type="ECO:0000256" key="9">
    <source>
        <dbReference type="SAM" id="Phobius"/>
    </source>
</evidence>
<feature type="region of interest" description="Disordered" evidence="8">
    <location>
        <begin position="1"/>
        <end position="45"/>
    </location>
</feature>
<organism evidence="10 11">
    <name type="scientific">Stylosanthes scabra</name>
    <dbReference type="NCBI Taxonomy" id="79078"/>
    <lineage>
        <taxon>Eukaryota</taxon>
        <taxon>Viridiplantae</taxon>
        <taxon>Streptophyta</taxon>
        <taxon>Embryophyta</taxon>
        <taxon>Tracheophyta</taxon>
        <taxon>Spermatophyta</taxon>
        <taxon>Magnoliopsida</taxon>
        <taxon>eudicotyledons</taxon>
        <taxon>Gunneridae</taxon>
        <taxon>Pentapetalae</taxon>
        <taxon>rosids</taxon>
        <taxon>fabids</taxon>
        <taxon>Fabales</taxon>
        <taxon>Fabaceae</taxon>
        <taxon>Papilionoideae</taxon>
        <taxon>50 kb inversion clade</taxon>
        <taxon>dalbergioids sensu lato</taxon>
        <taxon>Dalbergieae</taxon>
        <taxon>Pterocarpus clade</taxon>
        <taxon>Stylosanthes</taxon>
    </lineage>
</organism>
<feature type="compositionally biased region" description="Polar residues" evidence="8">
    <location>
        <begin position="1"/>
        <end position="12"/>
    </location>
</feature>
<keyword evidence="4 9" id="KW-0812">Transmembrane</keyword>
<dbReference type="EMBL" id="JASCZI010121606">
    <property type="protein sequence ID" value="MED6162379.1"/>
    <property type="molecule type" value="Genomic_DNA"/>
</dbReference>
<comment type="similarity">
    <text evidence="2">Belongs to the NRAMP (TC 2.A.55) family.</text>
</comment>
<dbReference type="Pfam" id="PF01566">
    <property type="entry name" value="Nramp"/>
    <property type="match status" value="1"/>
</dbReference>
<sequence>MASVLSQQQQPAGSGGNNRIVAVNATPPNINNLHSHDDAPSNHKEKPGWKKFLSFVGPGFLVSLAYLDPGNLETDLQAGANHQYELLWVILIGLIFALIIQSLAANLGVST</sequence>
<feature type="transmembrane region" description="Helical" evidence="9">
    <location>
        <begin position="52"/>
        <end position="67"/>
    </location>
</feature>
<dbReference type="Proteomes" id="UP001341840">
    <property type="component" value="Unassembled WGS sequence"/>
</dbReference>
<evidence type="ECO:0000256" key="1">
    <source>
        <dbReference type="ARBA" id="ARBA00004141"/>
    </source>
</evidence>
<name>A0ABU6UMQ8_9FABA</name>
<comment type="subcellular location">
    <subcellularLocation>
        <location evidence="1">Membrane</location>
        <topology evidence="1">Multi-pass membrane protein</topology>
    </subcellularLocation>
</comment>
<evidence type="ECO:0000256" key="5">
    <source>
        <dbReference type="ARBA" id="ARBA00022989"/>
    </source>
</evidence>
<reference evidence="10 11" key="1">
    <citation type="journal article" date="2023" name="Plants (Basel)">
        <title>Bridging the Gap: Combining Genomics and Transcriptomics Approaches to Understand Stylosanthes scabra, an Orphan Legume from the Brazilian Caatinga.</title>
        <authorList>
            <person name="Ferreira-Neto J.R.C."/>
            <person name="da Silva M.D."/>
            <person name="Binneck E."/>
            <person name="de Melo N.F."/>
            <person name="da Silva R.H."/>
            <person name="de Melo A.L.T.M."/>
            <person name="Pandolfi V."/>
            <person name="Bustamante F.O."/>
            <person name="Brasileiro-Vidal A.C."/>
            <person name="Benko-Iseppon A.M."/>
        </authorList>
    </citation>
    <scope>NUCLEOTIDE SEQUENCE [LARGE SCALE GENOMIC DNA]</scope>
    <source>
        <tissue evidence="10">Leaves</tissue>
    </source>
</reference>
<protein>
    <submittedName>
        <fullName evidence="10">Metal transporter Nramp5</fullName>
    </submittedName>
</protein>
<dbReference type="PANTHER" id="PTHR11706:SF77">
    <property type="entry name" value="METAL TRANSPORTER NRAMP5"/>
    <property type="match status" value="1"/>
</dbReference>
<keyword evidence="5 9" id="KW-1133">Transmembrane helix</keyword>
<keyword evidence="11" id="KW-1185">Reference proteome</keyword>
<evidence type="ECO:0000256" key="4">
    <source>
        <dbReference type="ARBA" id="ARBA00022692"/>
    </source>
</evidence>
<accession>A0ABU6UMQ8</accession>
<evidence type="ECO:0000256" key="7">
    <source>
        <dbReference type="ARBA" id="ARBA00023136"/>
    </source>
</evidence>
<evidence type="ECO:0000256" key="2">
    <source>
        <dbReference type="ARBA" id="ARBA00009965"/>
    </source>
</evidence>
<dbReference type="InterPro" id="IPR001046">
    <property type="entry name" value="NRAMP_fam"/>
</dbReference>
<comment type="caution">
    <text evidence="10">The sequence shown here is derived from an EMBL/GenBank/DDBJ whole genome shotgun (WGS) entry which is preliminary data.</text>
</comment>
<keyword evidence="7 9" id="KW-0472">Membrane</keyword>
<dbReference type="PANTHER" id="PTHR11706">
    <property type="entry name" value="SOLUTE CARRIER PROTEIN FAMILY 11 MEMBER"/>
    <property type="match status" value="1"/>
</dbReference>
<keyword evidence="6" id="KW-0406">Ion transport</keyword>
<proteinExistence type="inferred from homology"/>
<feature type="transmembrane region" description="Helical" evidence="9">
    <location>
        <begin position="87"/>
        <end position="109"/>
    </location>
</feature>
<evidence type="ECO:0000256" key="3">
    <source>
        <dbReference type="ARBA" id="ARBA00022448"/>
    </source>
</evidence>
<keyword evidence="3" id="KW-0813">Transport</keyword>
<feature type="compositionally biased region" description="Basic and acidic residues" evidence="8">
    <location>
        <begin position="34"/>
        <end position="45"/>
    </location>
</feature>
<gene>
    <name evidence="10" type="primary">NRAMP5_3</name>
    <name evidence="10" type="ORF">PIB30_069932</name>
</gene>
<feature type="non-terminal residue" evidence="10">
    <location>
        <position position="111"/>
    </location>
</feature>
<evidence type="ECO:0000313" key="10">
    <source>
        <dbReference type="EMBL" id="MED6162379.1"/>
    </source>
</evidence>
<evidence type="ECO:0000256" key="8">
    <source>
        <dbReference type="SAM" id="MobiDB-lite"/>
    </source>
</evidence>
<evidence type="ECO:0000256" key="6">
    <source>
        <dbReference type="ARBA" id="ARBA00023065"/>
    </source>
</evidence>
<evidence type="ECO:0000313" key="11">
    <source>
        <dbReference type="Proteomes" id="UP001341840"/>
    </source>
</evidence>